<organism evidence="5 6">
    <name type="scientific">Zhongshania marina</name>
    <dbReference type="NCBI Taxonomy" id="2304603"/>
    <lineage>
        <taxon>Bacteria</taxon>
        <taxon>Pseudomonadati</taxon>
        <taxon>Pseudomonadota</taxon>
        <taxon>Gammaproteobacteria</taxon>
        <taxon>Cellvibrionales</taxon>
        <taxon>Spongiibacteraceae</taxon>
        <taxon>Zhongshania</taxon>
    </lineage>
</organism>
<accession>A0A2S4HCL3</accession>
<proteinExistence type="inferred from homology"/>
<dbReference type="Gene3D" id="3.40.50.12780">
    <property type="entry name" value="N-terminal domain of ligase-like"/>
    <property type="match status" value="1"/>
</dbReference>
<gene>
    <name evidence="5" type="ORF">C0068_15410</name>
</gene>
<evidence type="ECO:0000256" key="1">
    <source>
        <dbReference type="ARBA" id="ARBA00006432"/>
    </source>
</evidence>
<evidence type="ECO:0000259" key="3">
    <source>
        <dbReference type="Pfam" id="PF00501"/>
    </source>
</evidence>
<name>A0A2S4HCL3_9GAMM</name>
<dbReference type="InterPro" id="IPR025110">
    <property type="entry name" value="AMP-bd_C"/>
</dbReference>
<feature type="domain" description="AMP-binding enzyme C-terminal" evidence="4">
    <location>
        <begin position="424"/>
        <end position="499"/>
    </location>
</feature>
<dbReference type="Gene3D" id="3.30.300.30">
    <property type="match status" value="1"/>
</dbReference>
<evidence type="ECO:0000259" key="4">
    <source>
        <dbReference type="Pfam" id="PF13193"/>
    </source>
</evidence>
<dbReference type="GO" id="GO:0016878">
    <property type="term" value="F:acid-thiol ligase activity"/>
    <property type="evidence" value="ECO:0007669"/>
    <property type="project" value="UniProtKB-ARBA"/>
</dbReference>
<dbReference type="NCBIfam" id="NF004837">
    <property type="entry name" value="PRK06187.1"/>
    <property type="match status" value="1"/>
</dbReference>
<dbReference type="EMBL" id="PQGG01000035">
    <property type="protein sequence ID" value="POP51742.1"/>
    <property type="molecule type" value="Genomic_DNA"/>
</dbReference>
<comment type="similarity">
    <text evidence="1">Belongs to the ATP-dependent AMP-binding enzyme family.</text>
</comment>
<dbReference type="InterPro" id="IPR045851">
    <property type="entry name" value="AMP-bd_C_sf"/>
</dbReference>
<dbReference type="Proteomes" id="UP000237222">
    <property type="component" value="Unassembled WGS sequence"/>
</dbReference>
<evidence type="ECO:0000256" key="2">
    <source>
        <dbReference type="ARBA" id="ARBA00022598"/>
    </source>
</evidence>
<dbReference type="AlphaFoldDB" id="A0A2S4HCL3"/>
<dbReference type="SUPFAM" id="SSF56801">
    <property type="entry name" value="Acetyl-CoA synthetase-like"/>
    <property type="match status" value="1"/>
</dbReference>
<evidence type="ECO:0000313" key="6">
    <source>
        <dbReference type="Proteomes" id="UP000237222"/>
    </source>
</evidence>
<dbReference type="PANTHER" id="PTHR43767:SF1">
    <property type="entry name" value="NONRIBOSOMAL PEPTIDE SYNTHASE PES1 (EUROFUNG)-RELATED"/>
    <property type="match status" value="1"/>
</dbReference>
<protein>
    <submittedName>
        <fullName evidence="5">Acyl-CoA synthetase</fullName>
    </submittedName>
</protein>
<reference evidence="5" key="1">
    <citation type="submission" date="2018-01" db="EMBL/GenBank/DDBJ databases">
        <authorList>
            <person name="Yu X.-D."/>
        </authorList>
    </citation>
    <scope>NUCLEOTIDE SEQUENCE</scope>
    <source>
        <strain evidence="5">ZX-21</strain>
    </source>
</reference>
<dbReference type="InterPro" id="IPR000873">
    <property type="entry name" value="AMP-dep_synth/lig_dom"/>
</dbReference>
<dbReference type="FunFam" id="3.30.300.30:FF:000008">
    <property type="entry name" value="2,3-dihydroxybenzoate-AMP ligase"/>
    <property type="match status" value="1"/>
</dbReference>
<dbReference type="InterPro" id="IPR050237">
    <property type="entry name" value="ATP-dep_AMP-bd_enzyme"/>
</dbReference>
<sequence>MKLFNNLNDHTQFHARIRGDMMMASDSKKTLNYAEAWDYINVIAAHIQSSGIAKGDRVAILAKNSVDNLCVFLACARIGAVVVGLNYRLALAEVEFIASNADVQMLFFDQEFDGLRGEYLRAKNCVCIDSDSSAPHLPSWLESPASLNEVEINGEDILFQMYTSGTTGLPKGVLVSHYNVLANTYQAPMTTGKGGRVGERGLVIAPTFHAVGLVGSLLGVIYGGSMIIHSDYDPVGMIETLAKEHISTVAVIPVMLQFSLAMVPNIKDYDFSELHTINYGASPISESLLQQCMDAFGCDFVQGYGQTESTMALTFLTADDHKKALAGRPELLRSCGRAVFGTDIKIVGNDGQELPLGEIGEIVAKGPQVMQGYWKNPEATAKTVVDGWLHTGDAGRMDEEGYIYIQDRVKDMIISGGENIYPAEIENHLMSHEQIQDVAVIGVPDAKWGEVPLAVVVSGGQPELGAEELTEFCRGKLAGYKIPRKIEYLAALPRNPTGKVLKKDIRVMMAEKYPPIS</sequence>
<dbReference type="Pfam" id="PF00501">
    <property type="entry name" value="AMP-binding"/>
    <property type="match status" value="1"/>
</dbReference>
<evidence type="ECO:0000313" key="5">
    <source>
        <dbReference type="EMBL" id="POP51742.1"/>
    </source>
</evidence>
<dbReference type="Pfam" id="PF13193">
    <property type="entry name" value="AMP-binding_C"/>
    <property type="match status" value="1"/>
</dbReference>
<dbReference type="PANTHER" id="PTHR43767">
    <property type="entry name" value="LONG-CHAIN-FATTY-ACID--COA LIGASE"/>
    <property type="match status" value="1"/>
</dbReference>
<dbReference type="RefSeq" id="WP_103685368.1">
    <property type="nucleotide sequence ID" value="NZ_PQGG01000035.1"/>
</dbReference>
<keyword evidence="2" id="KW-0436">Ligase</keyword>
<dbReference type="OrthoDB" id="9047442at2"/>
<dbReference type="InterPro" id="IPR042099">
    <property type="entry name" value="ANL_N_sf"/>
</dbReference>
<comment type="caution">
    <text evidence="5">The sequence shown here is derived from an EMBL/GenBank/DDBJ whole genome shotgun (WGS) entry which is preliminary data.</text>
</comment>
<feature type="domain" description="AMP-dependent synthetase/ligase" evidence="3">
    <location>
        <begin position="24"/>
        <end position="374"/>
    </location>
</feature>